<comment type="caution">
    <text evidence="1">The sequence shown here is derived from an EMBL/GenBank/DDBJ whole genome shotgun (WGS) entry which is preliminary data.</text>
</comment>
<reference evidence="1" key="1">
    <citation type="journal article" date="2021" name="PeerJ">
        <title>Extensive microbial diversity within the chicken gut microbiome revealed by metagenomics and culture.</title>
        <authorList>
            <person name="Gilroy R."/>
            <person name="Ravi A."/>
            <person name="Getino M."/>
            <person name="Pursley I."/>
            <person name="Horton D.L."/>
            <person name="Alikhan N.F."/>
            <person name="Baker D."/>
            <person name="Gharbi K."/>
            <person name="Hall N."/>
            <person name="Watson M."/>
            <person name="Adriaenssens E.M."/>
            <person name="Foster-Nyarko E."/>
            <person name="Jarju S."/>
            <person name="Secka A."/>
            <person name="Antonio M."/>
            <person name="Oren A."/>
            <person name="Chaudhuri R.R."/>
            <person name="La Ragione R."/>
            <person name="Hildebrand F."/>
            <person name="Pallen M.J."/>
        </authorList>
    </citation>
    <scope>NUCLEOTIDE SEQUENCE</scope>
    <source>
        <strain evidence="1">ChiBcec2-3848</strain>
    </source>
</reference>
<feature type="non-terminal residue" evidence="1">
    <location>
        <position position="1"/>
    </location>
</feature>
<organism evidence="1 2">
    <name type="scientific">Candidatus Blautia merdavium</name>
    <dbReference type="NCBI Taxonomy" id="2838494"/>
    <lineage>
        <taxon>Bacteria</taxon>
        <taxon>Bacillati</taxon>
        <taxon>Bacillota</taxon>
        <taxon>Clostridia</taxon>
        <taxon>Lachnospirales</taxon>
        <taxon>Lachnospiraceae</taxon>
        <taxon>Blautia</taxon>
    </lineage>
</organism>
<accession>A0A9D2PNS9</accession>
<evidence type="ECO:0000313" key="2">
    <source>
        <dbReference type="Proteomes" id="UP000823886"/>
    </source>
</evidence>
<evidence type="ECO:0000313" key="1">
    <source>
        <dbReference type="EMBL" id="HJC63062.1"/>
    </source>
</evidence>
<proteinExistence type="predicted"/>
<dbReference type="EMBL" id="DWVZ01000073">
    <property type="protein sequence ID" value="HJC63062.1"/>
    <property type="molecule type" value="Genomic_DNA"/>
</dbReference>
<dbReference type="AlphaFoldDB" id="A0A9D2PNS9"/>
<reference evidence="1" key="2">
    <citation type="submission" date="2021-04" db="EMBL/GenBank/DDBJ databases">
        <authorList>
            <person name="Gilroy R."/>
        </authorList>
    </citation>
    <scope>NUCLEOTIDE SEQUENCE</scope>
    <source>
        <strain evidence="1">ChiBcec2-3848</strain>
    </source>
</reference>
<gene>
    <name evidence="1" type="ORF">H9753_05525</name>
</gene>
<name>A0A9D2PNS9_9FIRM</name>
<sequence length="82" mass="9790">ETIWVMIKPEQKCRERGMTVLFPGVFAVRLAARPEIRQTAALCKKEVPRQLSFNMVKVTVGKWLWRILKYQRDSFIILRRKE</sequence>
<protein>
    <submittedName>
        <fullName evidence="1">Uncharacterized protein</fullName>
    </submittedName>
</protein>
<dbReference type="Proteomes" id="UP000823886">
    <property type="component" value="Unassembled WGS sequence"/>
</dbReference>